<dbReference type="eggNOG" id="COG1192">
    <property type="taxonomic scope" value="Bacteria"/>
</dbReference>
<dbReference type="OrthoDB" id="9815116at2"/>
<dbReference type="KEGG" id="ttr:Tter_2844"/>
<comment type="similarity">
    <text evidence="1">Belongs to the ParA family.</text>
</comment>
<sequence>MTVTMTAGKAAPPPQALARVIAVANQKGGVGKTTTTFNLGVALARLGHRVLLVDMDPQAALTASTGVPVAQLEASIYDLLLDPKLDPDSVLQHTRSGVDLLPANIDLSAAEIELVNMTLRELILRDILTPLRERYGYILIDCPPSLGLLTINALAAADEVLIPLQCEYLATRGLALLLRTLSRVQERLNPGLRITGILPTMYDARTLHAREVLAELQDNFPGQVFDITIKDSVRLKESPAAGLSVVDYDPSHDAAQSYMKLAKEIADA</sequence>
<dbReference type="STRING" id="525904.Tter_2844"/>
<protein>
    <submittedName>
        <fullName evidence="3">Cobyrinic acid ac-diamide synthase</fullName>
    </submittedName>
</protein>
<evidence type="ECO:0000259" key="2">
    <source>
        <dbReference type="Pfam" id="PF13614"/>
    </source>
</evidence>
<dbReference type="InterPro" id="IPR050678">
    <property type="entry name" value="DNA_Partitioning_ATPase"/>
</dbReference>
<keyword evidence="4" id="KW-1185">Reference proteome</keyword>
<dbReference type="HOGENOM" id="CLU_037612_1_4_0"/>
<dbReference type="AlphaFoldDB" id="D1CJ07"/>
<evidence type="ECO:0000313" key="4">
    <source>
        <dbReference type="Proteomes" id="UP000000323"/>
    </source>
</evidence>
<dbReference type="InterPro" id="IPR027417">
    <property type="entry name" value="P-loop_NTPase"/>
</dbReference>
<dbReference type="CDD" id="cd02042">
    <property type="entry name" value="ParAB_family"/>
    <property type="match status" value="1"/>
</dbReference>
<dbReference type="InterPro" id="IPR025669">
    <property type="entry name" value="AAA_dom"/>
</dbReference>
<dbReference type="Gene3D" id="3.40.50.300">
    <property type="entry name" value="P-loop containing nucleotide triphosphate hydrolases"/>
    <property type="match status" value="1"/>
</dbReference>
<dbReference type="PANTHER" id="PTHR13696">
    <property type="entry name" value="P-LOOP CONTAINING NUCLEOSIDE TRIPHOSPHATE HYDROLASE"/>
    <property type="match status" value="1"/>
</dbReference>
<dbReference type="PANTHER" id="PTHR13696:SF99">
    <property type="entry name" value="COBYRINIC ACID AC-DIAMIDE SYNTHASE"/>
    <property type="match status" value="1"/>
</dbReference>
<evidence type="ECO:0000256" key="1">
    <source>
        <dbReference type="ARBA" id="ARBA00006976"/>
    </source>
</evidence>
<evidence type="ECO:0000313" key="3">
    <source>
        <dbReference type="EMBL" id="ACZ43727.1"/>
    </source>
</evidence>
<gene>
    <name evidence="3" type="ordered locus">Tter_2844</name>
</gene>
<dbReference type="FunFam" id="3.40.50.300:FF:000285">
    <property type="entry name" value="Sporulation initiation inhibitor Soj"/>
    <property type="match status" value="1"/>
</dbReference>
<dbReference type="Pfam" id="PF13614">
    <property type="entry name" value="AAA_31"/>
    <property type="match status" value="1"/>
</dbReference>
<dbReference type="RefSeq" id="WP_012876757.1">
    <property type="nucleotide sequence ID" value="NC_013526.1"/>
</dbReference>
<reference evidence="4" key="1">
    <citation type="journal article" date="2010" name="Stand. Genomic Sci.">
        <title>Complete genome sequence of 'Thermobaculum terrenum' type strain (YNP1).</title>
        <authorList>
            <person name="Kiss H."/>
            <person name="Cleland D."/>
            <person name="Lapidus A."/>
            <person name="Lucas S."/>
            <person name="Glavina Del Rio T."/>
            <person name="Nolan M."/>
            <person name="Tice H."/>
            <person name="Han C."/>
            <person name="Goodwin L."/>
            <person name="Pitluck S."/>
            <person name="Liolios K."/>
            <person name="Ivanova N."/>
            <person name="Mavromatis K."/>
            <person name="Ovchinnikova G."/>
            <person name="Pati A."/>
            <person name="Chen A."/>
            <person name="Palaniappan K."/>
            <person name="Land M."/>
            <person name="Hauser L."/>
            <person name="Chang Y."/>
            <person name="Jeffries C."/>
            <person name="Lu M."/>
            <person name="Brettin T."/>
            <person name="Detter J."/>
            <person name="Goker M."/>
            <person name="Tindall B."/>
            <person name="Beck B."/>
            <person name="McDermott T."/>
            <person name="Woyke T."/>
            <person name="Bristow J."/>
            <person name="Eisen J."/>
            <person name="Markowitz V."/>
            <person name="Hugenholtz P."/>
            <person name="Kyrpides N."/>
            <person name="Klenk H."/>
            <person name="Cheng J."/>
        </authorList>
    </citation>
    <scope>NUCLEOTIDE SEQUENCE [LARGE SCALE GENOMIC DNA]</scope>
    <source>
        <strain evidence="4">ATCC BAA-798 / YNP1</strain>
    </source>
</reference>
<proteinExistence type="inferred from homology"/>
<feature type="domain" description="AAA" evidence="2">
    <location>
        <begin position="19"/>
        <end position="194"/>
    </location>
</feature>
<accession>D1CJ07</accession>
<dbReference type="EMBL" id="CP001826">
    <property type="protein sequence ID" value="ACZ43727.1"/>
    <property type="molecule type" value="Genomic_DNA"/>
</dbReference>
<organism evidence="3 4">
    <name type="scientific">Thermobaculum terrenum (strain ATCC BAA-798 / CCMEE 7001 / YNP1)</name>
    <dbReference type="NCBI Taxonomy" id="525904"/>
    <lineage>
        <taxon>Bacteria</taxon>
        <taxon>Bacillati</taxon>
        <taxon>Chloroflexota</taxon>
        <taxon>Chloroflexia</taxon>
        <taxon>Candidatus Thermobaculales</taxon>
        <taxon>Candidatus Thermobaculaceae</taxon>
        <taxon>Thermobaculum</taxon>
    </lineage>
</organism>
<dbReference type="SUPFAM" id="SSF52540">
    <property type="entry name" value="P-loop containing nucleoside triphosphate hydrolases"/>
    <property type="match status" value="1"/>
</dbReference>
<name>D1CJ07_THET1</name>
<dbReference type="Proteomes" id="UP000000323">
    <property type="component" value="Chromosome 2"/>
</dbReference>
<dbReference type="PIRSF" id="PIRSF009320">
    <property type="entry name" value="Nuc_binding_HP_1000"/>
    <property type="match status" value="1"/>
</dbReference>